<organism evidence="4 5">
    <name type="scientific">Thermocatellispora tengchongensis</name>
    <dbReference type="NCBI Taxonomy" id="1073253"/>
    <lineage>
        <taxon>Bacteria</taxon>
        <taxon>Bacillati</taxon>
        <taxon>Actinomycetota</taxon>
        <taxon>Actinomycetes</taxon>
        <taxon>Streptosporangiales</taxon>
        <taxon>Streptosporangiaceae</taxon>
        <taxon>Thermocatellispora</taxon>
    </lineage>
</organism>
<sequence>MARAAIDEVAALSRTKTGPDGVPLAQQRRVQAVLGQAGARVDAAVALLLATLGKLDAAAAEGRPSTEAERGAVRGALPHAAETARAVLISMYELGGSTALYEWSRLGRLFRDGHAAAPPSCRRPTRSWPAAPHRHSRRRPYPLSSLLGPGRVPGR</sequence>
<reference evidence="4 5" key="1">
    <citation type="submission" date="2020-08" db="EMBL/GenBank/DDBJ databases">
        <title>Genomic Encyclopedia of Type Strains, Phase IV (KMG-IV): sequencing the most valuable type-strain genomes for metagenomic binning, comparative biology and taxonomic classification.</title>
        <authorList>
            <person name="Goeker M."/>
        </authorList>
    </citation>
    <scope>NUCLEOTIDE SEQUENCE [LARGE SCALE GENOMIC DNA]</scope>
    <source>
        <strain evidence="4 5">DSM 45615</strain>
    </source>
</reference>
<dbReference type="SUPFAM" id="SSF47203">
    <property type="entry name" value="Acyl-CoA dehydrogenase C-terminal domain-like"/>
    <property type="match status" value="1"/>
</dbReference>
<evidence type="ECO:0000313" key="4">
    <source>
        <dbReference type="EMBL" id="MBB5136265.1"/>
    </source>
</evidence>
<dbReference type="GO" id="GO:0016627">
    <property type="term" value="F:oxidoreductase activity, acting on the CH-CH group of donors"/>
    <property type="evidence" value="ECO:0007669"/>
    <property type="project" value="InterPro"/>
</dbReference>
<dbReference type="AlphaFoldDB" id="A0A840PJM5"/>
<dbReference type="InterPro" id="IPR013107">
    <property type="entry name" value="Acyl-CoA_DH_C"/>
</dbReference>
<accession>A0A840PJM5</accession>
<dbReference type="InterPro" id="IPR036250">
    <property type="entry name" value="AcylCo_DH-like_C"/>
</dbReference>
<evidence type="ECO:0000256" key="1">
    <source>
        <dbReference type="ARBA" id="ARBA00023002"/>
    </source>
</evidence>
<feature type="compositionally biased region" description="Low complexity" evidence="2">
    <location>
        <begin position="141"/>
        <end position="155"/>
    </location>
</feature>
<keyword evidence="1" id="KW-0560">Oxidoreductase</keyword>
<name>A0A840PJM5_9ACTN</name>
<dbReference type="EMBL" id="JACHGN010000013">
    <property type="protein sequence ID" value="MBB5136265.1"/>
    <property type="molecule type" value="Genomic_DNA"/>
</dbReference>
<evidence type="ECO:0000256" key="2">
    <source>
        <dbReference type="SAM" id="MobiDB-lite"/>
    </source>
</evidence>
<proteinExistence type="predicted"/>
<evidence type="ECO:0000259" key="3">
    <source>
        <dbReference type="Pfam" id="PF08028"/>
    </source>
</evidence>
<dbReference type="Pfam" id="PF08028">
    <property type="entry name" value="Acyl-CoA_dh_2"/>
    <property type="match status" value="1"/>
</dbReference>
<comment type="caution">
    <text evidence="4">The sequence shown here is derived from an EMBL/GenBank/DDBJ whole genome shotgun (WGS) entry which is preliminary data.</text>
</comment>
<dbReference type="RefSeq" id="WP_185053156.1">
    <property type="nucleotide sequence ID" value="NZ_BAABIX010000036.1"/>
</dbReference>
<dbReference type="Proteomes" id="UP000578449">
    <property type="component" value="Unassembled WGS sequence"/>
</dbReference>
<gene>
    <name evidence="4" type="ORF">HNP84_006009</name>
</gene>
<dbReference type="Gene3D" id="1.20.140.10">
    <property type="entry name" value="Butyryl-CoA Dehydrogenase, subunit A, domain 3"/>
    <property type="match status" value="1"/>
</dbReference>
<keyword evidence="5" id="KW-1185">Reference proteome</keyword>
<protein>
    <submittedName>
        <fullName evidence="4">Alkylation response protein AidB-like acyl-CoA dehydrogenase</fullName>
    </submittedName>
</protein>
<evidence type="ECO:0000313" key="5">
    <source>
        <dbReference type="Proteomes" id="UP000578449"/>
    </source>
</evidence>
<feature type="region of interest" description="Disordered" evidence="2">
    <location>
        <begin position="116"/>
        <end position="155"/>
    </location>
</feature>
<feature type="domain" description="Acyl-CoA dehydrogenase C-terminal" evidence="3">
    <location>
        <begin position="1"/>
        <end position="117"/>
    </location>
</feature>